<keyword evidence="7" id="KW-1185">Reference proteome</keyword>
<dbReference type="RefSeq" id="WP_264320056.1">
    <property type="nucleotide sequence ID" value="NZ_JADEXN010000033.1"/>
</dbReference>
<proteinExistence type="predicted"/>
<dbReference type="PANTHER" id="PTHR44307">
    <property type="entry name" value="PHOSPHOETHANOLAMINE METHYLTRANSFERASE"/>
    <property type="match status" value="1"/>
</dbReference>
<evidence type="ECO:0000256" key="1">
    <source>
        <dbReference type="ARBA" id="ARBA00005189"/>
    </source>
</evidence>
<reference evidence="6" key="1">
    <citation type="submission" date="2020-10" db="EMBL/GenBank/DDBJ databases">
        <authorList>
            <person name="Castelo-Branco R."/>
            <person name="Eusebio N."/>
            <person name="Adriana R."/>
            <person name="Vieira A."/>
            <person name="Brugerolle De Fraissinette N."/>
            <person name="Rezende De Castro R."/>
            <person name="Schneider M.P."/>
            <person name="Vasconcelos V."/>
            <person name="Leao P.N."/>
        </authorList>
    </citation>
    <scope>NUCLEOTIDE SEQUENCE</scope>
    <source>
        <strain evidence="6">LEGE 11467</strain>
    </source>
</reference>
<comment type="caution">
    <text evidence="6">The sequence shown here is derived from an EMBL/GenBank/DDBJ whole genome shotgun (WGS) entry which is preliminary data.</text>
</comment>
<name>A0A928VX64_9CYAN</name>
<accession>A0A928VX64</accession>
<dbReference type="GO" id="GO:0032259">
    <property type="term" value="P:methylation"/>
    <property type="evidence" value="ECO:0007669"/>
    <property type="project" value="UniProtKB-KW"/>
</dbReference>
<evidence type="ECO:0000256" key="3">
    <source>
        <dbReference type="ARBA" id="ARBA00022679"/>
    </source>
</evidence>
<keyword evidence="2 6" id="KW-0489">Methyltransferase</keyword>
<evidence type="ECO:0000256" key="4">
    <source>
        <dbReference type="ARBA" id="ARBA00025707"/>
    </source>
</evidence>
<protein>
    <submittedName>
        <fullName evidence="6">Methyltransferase domain-containing protein</fullName>
    </submittedName>
</protein>
<dbReference type="Pfam" id="PF08241">
    <property type="entry name" value="Methyltransf_11"/>
    <property type="match status" value="1"/>
</dbReference>
<dbReference type="CDD" id="cd02440">
    <property type="entry name" value="AdoMet_MTases"/>
    <property type="match status" value="1"/>
</dbReference>
<dbReference type="AlphaFoldDB" id="A0A928VX64"/>
<dbReference type="GO" id="GO:0008757">
    <property type="term" value="F:S-adenosylmethionine-dependent methyltransferase activity"/>
    <property type="evidence" value="ECO:0007669"/>
    <property type="project" value="InterPro"/>
</dbReference>
<dbReference type="EMBL" id="JADEXN010000033">
    <property type="protein sequence ID" value="MBE9039793.1"/>
    <property type="molecule type" value="Genomic_DNA"/>
</dbReference>
<dbReference type="SUPFAM" id="SSF53335">
    <property type="entry name" value="S-adenosyl-L-methionine-dependent methyltransferases"/>
    <property type="match status" value="1"/>
</dbReference>
<keyword evidence="3" id="KW-0808">Transferase</keyword>
<comment type="pathway">
    <text evidence="4">Phospholipid metabolism.</text>
</comment>
<evidence type="ECO:0000313" key="7">
    <source>
        <dbReference type="Proteomes" id="UP000621799"/>
    </source>
</evidence>
<dbReference type="InterPro" id="IPR013216">
    <property type="entry name" value="Methyltransf_11"/>
</dbReference>
<dbReference type="PANTHER" id="PTHR44307:SF2">
    <property type="entry name" value="PHOSPHOETHANOLAMINE METHYLTRANSFERASE ISOFORM X1"/>
    <property type="match status" value="1"/>
</dbReference>
<dbReference type="Proteomes" id="UP000621799">
    <property type="component" value="Unassembled WGS sequence"/>
</dbReference>
<feature type="domain" description="Methyltransferase type 11" evidence="5">
    <location>
        <begin position="69"/>
        <end position="168"/>
    </location>
</feature>
<evidence type="ECO:0000259" key="5">
    <source>
        <dbReference type="Pfam" id="PF08241"/>
    </source>
</evidence>
<dbReference type="Gene3D" id="3.40.50.150">
    <property type="entry name" value="Vaccinia Virus protein VP39"/>
    <property type="match status" value="1"/>
</dbReference>
<dbReference type="InterPro" id="IPR029063">
    <property type="entry name" value="SAM-dependent_MTases_sf"/>
</dbReference>
<comment type="pathway">
    <text evidence="1">Lipid metabolism.</text>
</comment>
<evidence type="ECO:0000256" key="2">
    <source>
        <dbReference type="ARBA" id="ARBA00022603"/>
    </source>
</evidence>
<gene>
    <name evidence="6" type="ORF">IQ235_03165</name>
</gene>
<sequence length="276" mass="31578">MSGFEAILEQYDSSRGLQFYQTIMGGGETSIHYGIYQDSDDIKTATENIMRFMAECIQRHTALSQSKVLDLGSGTGSAAHFLVKNYDCEVVCVNISPNQNKLNQQKAAELKILDSISIVNTSFDNLPDTWNEKFDIVWSEEAFCHGSDKLQIIRESKRVLKENGSLIFTDIMAGEGVSQTELDSFTSKNAVTQLARPSDYFKWCLDAGFKEITYFDLSHHLKTNFKMMIDRIDNNYSILVKSQVPENYLNEFKRDLHTRVNEMKDNKLSWGCFYTR</sequence>
<organism evidence="6 7">
    <name type="scientific">Zarconia navalis LEGE 11467</name>
    <dbReference type="NCBI Taxonomy" id="1828826"/>
    <lineage>
        <taxon>Bacteria</taxon>
        <taxon>Bacillati</taxon>
        <taxon>Cyanobacteriota</taxon>
        <taxon>Cyanophyceae</taxon>
        <taxon>Oscillatoriophycideae</taxon>
        <taxon>Oscillatoriales</taxon>
        <taxon>Oscillatoriales incertae sedis</taxon>
        <taxon>Zarconia</taxon>
        <taxon>Zarconia navalis</taxon>
    </lineage>
</organism>
<evidence type="ECO:0000313" key="6">
    <source>
        <dbReference type="EMBL" id="MBE9039793.1"/>
    </source>
</evidence>